<dbReference type="EMBL" id="KK914582">
    <property type="protein sequence ID" value="KDP32486.1"/>
    <property type="molecule type" value="Genomic_DNA"/>
</dbReference>
<organism evidence="1 2">
    <name type="scientific">Jatropha curcas</name>
    <name type="common">Barbados nut</name>
    <dbReference type="NCBI Taxonomy" id="180498"/>
    <lineage>
        <taxon>Eukaryota</taxon>
        <taxon>Viridiplantae</taxon>
        <taxon>Streptophyta</taxon>
        <taxon>Embryophyta</taxon>
        <taxon>Tracheophyta</taxon>
        <taxon>Spermatophyta</taxon>
        <taxon>Magnoliopsida</taxon>
        <taxon>eudicotyledons</taxon>
        <taxon>Gunneridae</taxon>
        <taxon>Pentapetalae</taxon>
        <taxon>rosids</taxon>
        <taxon>fabids</taxon>
        <taxon>Malpighiales</taxon>
        <taxon>Euphorbiaceae</taxon>
        <taxon>Crotonoideae</taxon>
        <taxon>Jatropheae</taxon>
        <taxon>Jatropha</taxon>
    </lineage>
</organism>
<keyword evidence="2" id="KW-1185">Reference proteome</keyword>
<name>A0A067K8B5_JATCU</name>
<accession>A0A067K8B5</accession>
<gene>
    <name evidence="1" type="ORF">JCGZ_13411</name>
</gene>
<evidence type="ECO:0000313" key="1">
    <source>
        <dbReference type="EMBL" id="KDP32486.1"/>
    </source>
</evidence>
<dbReference type="STRING" id="180498.A0A067K8B5"/>
<reference evidence="1 2" key="1">
    <citation type="journal article" date="2014" name="PLoS ONE">
        <title>Global Analysis of Gene Expression Profiles in Physic Nut (Jatropha curcas L.) Seedlings Exposed to Salt Stress.</title>
        <authorList>
            <person name="Zhang L."/>
            <person name="Zhang C."/>
            <person name="Wu P."/>
            <person name="Chen Y."/>
            <person name="Li M."/>
            <person name="Jiang H."/>
            <person name="Wu G."/>
        </authorList>
    </citation>
    <scope>NUCLEOTIDE SEQUENCE [LARGE SCALE GENOMIC DNA]</scope>
    <source>
        <strain evidence="2">cv. GZQX0401</strain>
        <tissue evidence="1">Young leaves</tissue>
    </source>
</reference>
<dbReference type="Proteomes" id="UP000027138">
    <property type="component" value="Unassembled WGS sequence"/>
</dbReference>
<dbReference type="OrthoDB" id="965490at2759"/>
<dbReference type="AlphaFoldDB" id="A0A067K8B5"/>
<evidence type="ECO:0000313" key="2">
    <source>
        <dbReference type="Proteomes" id="UP000027138"/>
    </source>
</evidence>
<protein>
    <submittedName>
        <fullName evidence="1">Uncharacterized protein</fullName>
    </submittedName>
</protein>
<sequence>MRETAPFWRFSAASYPDLERTQPGDAFSSNAVNSFSGNSNGSLNGSGISSSKGDVYPVEPYDDYSMNQVLDAHWGVLYDEDSSGSQSHTLSMLVNDSPGVLTWSLVLFPDEVITFRVLLWVMLKERDFLALQPLFLELMNQLGSWYCIFTS</sequence>
<proteinExistence type="predicted"/>